<keyword evidence="2" id="KW-0732">Signal</keyword>
<proteinExistence type="predicted"/>
<feature type="signal peptide" evidence="2">
    <location>
        <begin position="1"/>
        <end position="17"/>
    </location>
</feature>
<name>A0ABQ0FZQ4_9PEZI</name>
<evidence type="ECO:0000313" key="4">
    <source>
        <dbReference type="Proteomes" id="UP001628179"/>
    </source>
</evidence>
<evidence type="ECO:0000256" key="2">
    <source>
        <dbReference type="SAM" id="SignalP"/>
    </source>
</evidence>
<feature type="chain" id="PRO_5047517244" description="Extracellular matrix protein" evidence="2">
    <location>
        <begin position="18"/>
        <end position="206"/>
    </location>
</feature>
<evidence type="ECO:0000313" key="3">
    <source>
        <dbReference type="EMBL" id="GAB1310991.1"/>
    </source>
</evidence>
<dbReference type="InterPro" id="IPR052982">
    <property type="entry name" value="SRP1/TIP1-like"/>
</dbReference>
<dbReference type="EMBL" id="BAAFSV010000001">
    <property type="protein sequence ID" value="GAB1310991.1"/>
    <property type="molecule type" value="Genomic_DNA"/>
</dbReference>
<dbReference type="GeneID" id="98171946"/>
<organism evidence="3 4">
    <name type="scientific">Madurella fahalii</name>
    <dbReference type="NCBI Taxonomy" id="1157608"/>
    <lineage>
        <taxon>Eukaryota</taxon>
        <taxon>Fungi</taxon>
        <taxon>Dikarya</taxon>
        <taxon>Ascomycota</taxon>
        <taxon>Pezizomycotina</taxon>
        <taxon>Sordariomycetes</taxon>
        <taxon>Sordariomycetidae</taxon>
        <taxon>Sordariales</taxon>
        <taxon>Sordariales incertae sedis</taxon>
        <taxon>Madurella</taxon>
    </lineage>
</organism>
<evidence type="ECO:0008006" key="5">
    <source>
        <dbReference type="Google" id="ProtNLM"/>
    </source>
</evidence>
<sequence length="206" mass="21655">MKFSFATVLAFAAAVFARPRFLNSDYAIEENVPITLRWGDAVGPVTITLMTGPEDDLEVVMDITSGETGTSFTWTPADIPSGTYALRITDSTDDPNYSPPFQYVGTGELPSSTSSVSSVTRTSTVSSSETSSATETSTETSTETTTSAESSSTTTVSTTFTTSSSPTRTTSDPDNTDAPDNTNAGQRFVSPLALVLGTVAALIFFN</sequence>
<protein>
    <recommendedName>
        <fullName evidence="5">Extracellular matrix protein</fullName>
    </recommendedName>
</protein>
<reference evidence="3 4" key="1">
    <citation type="submission" date="2024-09" db="EMBL/GenBank/DDBJ databases">
        <title>Itraconazole resistance in Madurella fahalii resulting from another homologue of gene encoding cytochrome P450 14-alpha sterol demethylase (CYP51).</title>
        <authorList>
            <person name="Yoshioka I."/>
            <person name="Fahal A.H."/>
            <person name="Kaneko S."/>
            <person name="Yaguchi T."/>
        </authorList>
    </citation>
    <scope>NUCLEOTIDE SEQUENCE [LARGE SCALE GENOMIC DNA]</scope>
    <source>
        <strain evidence="3 4">IFM 68171</strain>
    </source>
</reference>
<keyword evidence="4" id="KW-1185">Reference proteome</keyword>
<dbReference type="PANTHER" id="PTHR40633:SF1">
    <property type="entry name" value="GPI ANCHORED SERINE-THREONINE RICH PROTEIN (AFU_ORTHOLOGUE AFUA_1G03630)"/>
    <property type="match status" value="1"/>
</dbReference>
<evidence type="ECO:0000256" key="1">
    <source>
        <dbReference type="SAM" id="MobiDB-lite"/>
    </source>
</evidence>
<feature type="region of interest" description="Disordered" evidence="1">
    <location>
        <begin position="96"/>
        <end position="184"/>
    </location>
</feature>
<dbReference type="RefSeq" id="XP_070912724.1">
    <property type="nucleotide sequence ID" value="XM_071056623.1"/>
</dbReference>
<comment type="caution">
    <text evidence="3">The sequence shown here is derived from an EMBL/GenBank/DDBJ whole genome shotgun (WGS) entry which is preliminary data.</text>
</comment>
<dbReference type="Proteomes" id="UP001628179">
    <property type="component" value="Unassembled WGS sequence"/>
</dbReference>
<gene>
    <name evidence="3" type="ORF">MFIFM68171_01201</name>
</gene>
<dbReference type="PANTHER" id="PTHR40633">
    <property type="entry name" value="MATRIX PROTEIN, PUTATIVE (AFU_ORTHOLOGUE AFUA_8G05410)-RELATED"/>
    <property type="match status" value="1"/>
</dbReference>
<accession>A0ABQ0FZQ4</accession>
<feature type="compositionally biased region" description="Low complexity" evidence="1">
    <location>
        <begin position="111"/>
        <end position="184"/>
    </location>
</feature>